<dbReference type="InterPro" id="IPR040466">
    <property type="entry name" value="NKAP"/>
</dbReference>
<proteinExistence type="inferred from homology"/>
<feature type="compositionally biased region" description="Basic residues" evidence="2">
    <location>
        <begin position="1"/>
        <end position="11"/>
    </location>
</feature>
<evidence type="ECO:0000256" key="1">
    <source>
        <dbReference type="ARBA" id="ARBA00009313"/>
    </source>
</evidence>
<dbReference type="PANTHER" id="PTHR13087:SF0">
    <property type="entry name" value="NFKB ACTIVATING PROTEIN LIKE"/>
    <property type="match status" value="1"/>
</dbReference>
<comment type="similarity">
    <text evidence="1">Belongs to the NKAP family.</text>
</comment>
<feature type="region of interest" description="Disordered" evidence="2">
    <location>
        <begin position="1"/>
        <end position="108"/>
    </location>
</feature>
<evidence type="ECO:0000313" key="5">
    <source>
        <dbReference type="Proteomes" id="UP000784294"/>
    </source>
</evidence>
<dbReference type="Pfam" id="PF06047">
    <property type="entry name" value="Nkap_C"/>
    <property type="match status" value="1"/>
</dbReference>
<dbReference type="EMBL" id="CAAALY010046737">
    <property type="protein sequence ID" value="VEL20501.1"/>
    <property type="molecule type" value="Genomic_DNA"/>
</dbReference>
<feature type="compositionally biased region" description="Basic residues" evidence="2">
    <location>
        <begin position="209"/>
        <end position="243"/>
    </location>
</feature>
<evidence type="ECO:0000259" key="3">
    <source>
        <dbReference type="Pfam" id="PF06047"/>
    </source>
</evidence>
<feature type="compositionally biased region" description="Basic residues" evidence="2">
    <location>
        <begin position="18"/>
        <end position="40"/>
    </location>
</feature>
<organism evidence="4 5">
    <name type="scientific">Protopolystoma xenopodis</name>
    <dbReference type="NCBI Taxonomy" id="117903"/>
    <lineage>
        <taxon>Eukaryota</taxon>
        <taxon>Metazoa</taxon>
        <taxon>Spiralia</taxon>
        <taxon>Lophotrochozoa</taxon>
        <taxon>Platyhelminthes</taxon>
        <taxon>Monogenea</taxon>
        <taxon>Polyopisthocotylea</taxon>
        <taxon>Polystomatidea</taxon>
        <taxon>Polystomatidae</taxon>
        <taxon>Protopolystoma</taxon>
    </lineage>
</organism>
<reference evidence="4" key="1">
    <citation type="submission" date="2018-11" db="EMBL/GenBank/DDBJ databases">
        <authorList>
            <consortium name="Pathogen Informatics"/>
        </authorList>
    </citation>
    <scope>NUCLEOTIDE SEQUENCE</scope>
</reference>
<dbReference type="InterPro" id="IPR009269">
    <property type="entry name" value="NKAP_C"/>
</dbReference>
<keyword evidence="5" id="KW-1185">Reference proteome</keyword>
<sequence length="427" mass="49193">MRIYHPKRRSRSPFSSSRRSRRTRERRQRSATPQRHRREKRYNDSPGHRRGNWRSRSHSRSLSPHVENSREKSNSPPDWRKQRELDQRKQFRPYETDYQTSKYWERRRAVRDRAGAEPNIIVWARTPPQPYQEEVLPEGPTINLATLNGEQTSEELQTSDNLVGKTPPLNGNSSPPSLSSSPSSPSSCSSDSSYRSSSSRTSSQDRGKNTSKKSKKYESHKHTRKSGKNKKTKRHSKHKKHDRHCSSSSSNGSSTSDSDDSEQSSTEEDTDDEQKQFIRQMKQKKRELERLRAEQQDTNECIGPVLPSADNSASRLPLDYGKALLPGEGAAMAAYIAEGKRIPRRGEIGLTCDEIEKYEAAGFVMSGSRHRRMEAVRLRKENQIYSADEKRALEHFNHAERAKREAKLQAQFKALIKRKLEDKQSVH</sequence>
<dbReference type="Proteomes" id="UP000784294">
    <property type="component" value="Unassembled WGS sequence"/>
</dbReference>
<feature type="compositionally biased region" description="Basic and acidic residues" evidence="2">
    <location>
        <begin position="67"/>
        <end position="95"/>
    </location>
</feature>
<dbReference type="GO" id="GO:0005634">
    <property type="term" value="C:nucleus"/>
    <property type="evidence" value="ECO:0007669"/>
    <property type="project" value="TreeGrafter"/>
</dbReference>
<dbReference type="OrthoDB" id="273141at2759"/>
<feature type="compositionally biased region" description="Acidic residues" evidence="2">
    <location>
        <begin position="257"/>
        <end position="272"/>
    </location>
</feature>
<protein>
    <recommendedName>
        <fullName evidence="3">NF-kappa-B-activating protein C-terminal domain-containing protein</fullName>
    </recommendedName>
</protein>
<feature type="compositionally biased region" description="Basic residues" evidence="2">
    <location>
        <begin position="48"/>
        <end position="59"/>
    </location>
</feature>
<name>A0A3S4ZUZ8_9PLAT</name>
<dbReference type="PANTHER" id="PTHR13087">
    <property type="entry name" value="NF-KAPPA B ACTIVATING PROTEIN"/>
    <property type="match status" value="1"/>
</dbReference>
<accession>A0A3S4ZUZ8</accession>
<feature type="compositionally biased region" description="Low complexity" evidence="2">
    <location>
        <begin position="173"/>
        <end position="202"/>
    </location>
</feature>
<evidence type="ECO:0000313" key="4">
    <source>
        <dbReference type="EMBL" id="VEL20501.1"/>
    </source>
</evidence>
<feature type="compositionally biased region" description="Low complexity" evidence="2">
    <location>
        <begin position="246"/>
        <end position="256"/>
    </location>
</feature>
<comment type="caution">
    <text evidence="4">The sequence shown here is derived from an EMBL/GenBank/DDBJ whole genome shotgun (WGS) entry which is preliminary data.</text>
</comment>
<feature type="region of interest" description="Disordered" evidence="2">
    <location>
        <begin position="149"/>
        <end position="292"/>
    </location>
</feature>
<dbReference type="GO" id="GO:0010468">
    <property type="term" value="P:regulation of gene expression"/>
    <property type="evidence" value="ECO:0007669"/>
    <property type="project" value="TreeGrafter"/>
</dbReference>
<dbReference type="GO" id="GO:0003682">
    <property type="term" value="F:chromatin binding"/>
    <property type="evidence" value="ECO:0007669"/>
    <property type="project" value="InterPro"/>
</dbReference>
<feature type="compositionally biased region" description="Polar residues" evidence="2">
    <location>
        <begin position="149"/>
        <end position="161"/>
    </location>
</feature>
<dbReference type="AlphaFoldDB" id="A0A3S4ZUZ8"/>
<feature type="domain" description="NF-kappa-B-activating protein C-terminal" evidence="3">
    <location>
        <begin position="319"/>
        <end position="417"/>
    </location>
</feature>
<gene>
    <name evidence="4" type="ORF">PXEA_LOCUS13941</name>
</gene>
<evidence type="ECO:0000256" key="2">
    <source>
        <dbReference type="SAM" id="MobiDB-lite"/>
    </source>
</evidence>